<dbReference type="KEGG" id="xap:XA3_16740"/>
<organism evidence="1 2">
    <name type="scientific">Xylocopilactobacillus apicola</name>
    <dbReference type="NCBI Taxonomy" id="2932184"/>
    <lineage>
        <taxon>Bacteria</taxon>
        <taxon>Bacillati</taxon>
        <taxon>Bacillota</taxon>
        <taxon>Bacilli</taxon>
        <taxon>Lactobacillales</taxon>
        <taxon>Lactobacillaceae</taxon>
        <taxon>Xylocopilactobacillus</taxon>
    </lineage>
</organism>
<dbReference type="InterPro" id="IPR005046">
    <property type="entry name" value="DUF285"/>
</dbReference>
<sequence length="860" mass="95039">MVAFTGGGDLVNQKKKTNIFQPRLNIQPRDMSTVVSTGDFRLNAESKFEDGQSYVVLDWDPVVDVSDGYLVERTTDGANWMVPPTNYGKKIKILNVYPGSNNFLKSWMDQVDPNTGQPVSMGLIEVDPVSIDSFNVTPDSYLKDDNGNYKYDGIYFGSADNNDGKDLVDASVLATQRFGDTGRSVIFGHDTMFSYHTQFSRLALNLNLKLFSNFAGGVNDDRVGSTVVKFTEKMKLGYLTQFPYKLDPNAEFHIGFSHNSGQYYQYGSDTQRWMEYLPPFGVFAPSEHYLDANGVPVLGNSGDRTGDNNWYLVTKNNYSMIQTGHSTGSCSSDEAKIIANMVYFTSTLNVLPHGEDHTVKDSAAPDTPDLSLTSQNTDQINLNINSTDNKTDYYYRVKAKTPTITKYSDHVKVPVISGLKGYVYSLDDDPAGEPEITKDPTTGNITNINLNPNSNTDNQAPLTVNRSNGAGKYLHIVAVDNANNVSGTKTINLSDYFWWDYKAATKALTIYSHALNFDNDTQTGSNGLKEWPWWSSYRTLIEKVVIKPGVSSVNKLDNLFVDLNALVSIEGMENLNTDQTTSMQSFLKNCTSLKNIDVSRLGTSALTNTSEMFYNCRALEVLDLRNFDLRNVSNSSNMFWSTPSLWQLILGENTKLNSDAALANPAVETEIVDAGVTYYVTNPQWREIGSGGTVHDPKGLSQTAAQIISDSATATGIRIYVWDQQGKQTLATTGNIDFGTHRGSIREHDYMSTAQEFNITDNRNARSGKSWRIEGAVTKQFELANDTTKKISGNPIYYQSNGATTNLTSTAQTLYSGTGGSGYQDILAIPWTMSFKSQASTIPVPGQYKATITYTLVNVP</sequence>
<dbReference type="NCBIfam" id="TIGR02167">
    <property type="entry name" value="Liste_lipo_26"/>
    <property type="match status" value="1"/>
</dbReference>
<dbReference type="EMBL" id="AP026802">
    <property type="protein sequence ID" value="BDR59233.1"/>
    <property type="molecule type" value="Genomic_DNA"/>
</dbReference>
<evidence type="ECO:0000313" key="2">
    <source>
        <dbReference type="Proteomes" id="UP001321861"/>
    </source>
</evidence>
<dbReference type="InterPro" id="IPR011889">
    <property type="entry name" value="Liste_lipo_26"/>
</dbReference>
<evidence type="ECO:0008006" key="3">
    <source>
        <dbReference type="Google" id="ProtNLM"/>
    </source>
</evidence>
<name>A0AAU9D6Q5_9LACO</name>
<dbReference type="InterPro" id="IPR032675">
    <property type="entry name" value="LRR_dom_sf"/>
</dbReference>
<dbReference type="AlphaFoldDB" id="A0AAU9D6Q5"/>
<reference evidence="1 2" key="1">
    <citation type="journal article" date="2023" name="Microbiol. Spectr.">
        <title>Symbiosis of Carpenter Bees with Uncharacterized Lactic Acid Bacteria Showing NAD Auxotrophy.</title>
        <authorList>
            <person name="Kawasaki S."/>
            <person name="Ozawa K."/>
            <person name="Mori T."/>
            <person name="Yamamoto A."/>
            <person name="Ito M."/>
            <person name="Ohkuma M."/>
            <person name="Sakamoto M."/>
            <person name="Matsutani M."/>
        </authorList>
    </citation>
    <scope>NUCLEOTIDE SEQUENCE [LARGE SCALE GENOMIC DNA]</scope>
    <source>
        <strain evidence="1 2">XA3</strain>
    </source>
</reference>
<proteinExistence type="predicted"/>
<dbReference type="Gene3D" id="3.80.10.10">
    <property type="entry name" value="Ribonuclease Inhibitor"/>
    <property type="match status" value="1"/>
</dbReference>
<evidence type="ECO:0000313" key="1">
    <source>
        <dbReference type="EMBL" id="BDR59233.1"/>
    </source>
</evidence>
<dbReference type="SUPFAM" id="SSF52047">
    <property type="entry name" value="RNI-like"/>
    <property type="match status" value="1"/>
</dbReference>
<accession>A0AAU9D6Q5</accession>
<dbReference type="Proteomes" id="UP001321861">
    <property type="component" value="Chromosome"/>
</dbReference>
<gene>
    <name evidence="1" type="ORF">XA3_16740</name>
</gene>
<protein>
    <recommendedName>
        <fullName evidence="3">Surface protein</fullName>
    </recommendedName>
</protein>
<dbReference type="RefSeq" id="WP_317635039.1">
    <property type="nucleotide sequence ID" value="NZ_AP026802.1"/>
</dbReference>
<keyword evidence="2" id="KW-1185">Reference proteome</keyword>
<dbReference type="Pfam" id="PF03382">
    <property type="entry name" value="DUF285"/>
    <property type="match status" value="1"/>
</dbReference>